<keyword evidence="3" id="KW-1185">Reference proteome</keyword>
<evidence type="ECO:0008006" key="4">
    <source>
        <dbReference type="Google" id="ProtNLM"/>
    </source>
</evidence>
<evidence type="ECO:0000313" key="2">
    <source>
        <dbReference type="EMBL" id="KAH7262926.1"/>
    </source>
</evidence>
<organism evidence="2 3">
    <name type="scientific">Fusarium tricinctum</name>
    <dbReference type="NCBI Taxonomy" id="61284"/>
    <lineage>
        <taxon>Eukaryota</taxon>
        <taxon>Fungi</taxon>
        <taxon>Dikarya</taxon>
        <taxon>Ascomycota</taxon>
        <taxon>Pezizomycotina</taxon>
        <taxon>Sordariomycetes</taxon>
        <taxon>Hypocreomycetidae</taxon>
        <taxon>Hypocreales</taxon>
        <taxon>Nectriaceae</taxon>
        <taxon>Fusarium</taxon>
        <taxon>Fusarium tricinctum species complex</taxon>
    </lineage>
</organism>
<feature type="compositionally biased region" description="Basic and acidic residues" evidence="1">
    <location>
        <begin position="167"/>
        <end position="179"/>
    </location>
</feature>
<dbReference type="Proteomes" id="UP000813427">
    <property type="component" value="Unassembled WGS sequence"/>
</dbReference>
<protein>
    <recommendedName>
        <fullName evidence="4">CCHC-type domain-containing protein</fullName>
    </recommendedName>
</protein>
<proteinExistence type="predicted"/>
<gene>
    <name evidence="2" type="ORF">BKA59DRAFT_505946</name>
</gene>
<sequence length="347" mass="38292">MKELASRTKSGVPSRTSSASRKQRKRGIAARDPAPPITARFSPLKRRRQSQVPAETRNTSKDKPPINKSQPTRTLTPPPAIRLRPISLSPEDPSDDKDGKAEDTNEESQITIGLSQLARPGGKAVTPFGRGDNSPETRPRHSSAASFSAVAKDATKSKANKSARPSPDQRPRTADEVPQLRDDLSRCGNCLSTTHSLDRCLKATSGTISGCPLCKVPGHLLEDCEKFPLANADPSTIVRLVVWDRGNMPAWKTKVPWFKYLYFYMSTFEFFLQDRKFVQSAPLPWTETYARAVAASASTQQNNHDIGSNLSDPQTANLAAAWKTFANPNEYVWPFGPSTDPFRQEET</sequence>
<evidence type="ECO:0000256" key="1">
    <source>
        <dbReference type="SAM" id="MobiDB-lite"/>
    </source>
</evidence>
<dbReference type="OrthoDB" id="5104837at2759"/>
<evidence type="ECO:0000313" key="3">
    <source>
        <dbReference type="Proteomes" id="UP000813427"/>
    </source>
</evidence>
<feature type="region of interest" description="Disordered" evidence="1">
    <location>
        <begin position="1"/>
        <end position="179"/>
    </location>
</feature>
<feature type="compositionally biased region" description="Polar residues" evidence="1">
    <location>
        <begin position="7"/>
        <end position="20"/>
    </location>
</feature>
<comment type="caution">
    <text evidence="2">The sequence shown here is derived from an EMBL/GenBank/DDBJ whole genome shotgun (WGS) entry which is preliminary data.</text>
</comment>
<reference evidence="2" key="1">
    <citation type="journal article" date="2021" name="Nat. Commun.">
        <title>Genetic determinants of endophytism in the Arabidopsis root mycobiome.</title>
        <authorList>
            <person name="Mesny F."/>
            <person name="Miyauchi S."/>
            <person name="Thiergart T."/>
            <person name="Pickel B."/>
            <person name="Atanasova L."/>
            <person name="Karlsson M."/>
            <person name="Huettel B."/>
            <person name="Barry K.W."/>
            <person name="Haridas S."/>
            <person name="Chen C."/>
            <person name="Bauer D."/>
            <person name="Andreopoulos W."/>
            <person name="Pangilinan J."/>
            <person name="LaButti K."/>
            <person name="Riley R."/>
            <person name="Lipzen A."/>
            <person name="Clum A."/>
            <person name="Drula E."/>
            <person name="Henrissat B."/>
            <person name="Kohler A."/>
            <person name="Grigoriev I.V."/>
            <person name="Martin F.M."/>
            <person name="Hacquard S."/>
        </authorList>
    </citation>
    <scope>NUCLEOTIDE SEQUENCE</scope>
    <source>
        <strain evidence="2">MPI-SDFR-AT-0068</strain>
    </source>
</reference>
<accession>A0A8K0SCU2</accession>
<name>A0A8K0SCU2_9HYPO</name>
<dbReference type="AlphaFoldDB" id="A0A8K0SCU2"/>
<dbReference type="EMBL" id="JAGPXF010000001">
    <property type="protein sequence ID" value="KAH7262926.1"/>
    <property type="molecule type" value="Genomic_DNA"/>
</dbReference>